<dbReference type="AlphaFoldDB" id="A0A9R0JXT1"/>
<dbReference type="PANTHER" id="PTHR28080:SF1">
    <property type="entry name" value="PEROXISOMAL BIOGENESIS FACTOR 3"/>
    <property type="match status" value="1"/>
</dbReference>
<dbReference type="InterPro" id="IPR006966">
    <property type="entry name" value="Peroxin-3"/>
</dbReference>
<reference evidence="1" key="1">
    <citation type="journal article" date="2021" name="Nat. Commun.">
        <title>Genomic analyses provide insights into spinach domestication and the genetic basis of agronomic traits.</title>
        <authorList>
            <person name="Cai X."/>
            <person name="Sun X."/>
            <person name="Xu C."/>
            <person name="Sun H."/>
            <person name="Wang X."/>
            <person name="Ge C."/>
            <person name="Zhang Z."/>
            <person name="Wang Q."/>
            <person name="Fei Z."/>
            <person name="Jiao C."/>
            <person name="Wang Q."/>
        </authorList>
    </citation>
    <scope>NUCLEOTIDE SEQUENCE [LARGE SCALE GENOMIC DNA]</scope>
    <source>
        <strain evidence="1">cv. Varoflay</strain>
    </source>
</reference>
<name>A0A9R0JXT1_SPIOL</name>
<dbReference type="Pfam" id="PF04882">
    <property type="entry name" value="Peroxin-3"/>
    <property type="match status" value="1"/>
</dbReference>
<dbReference type="RefSeq" id="XP_021851019.1">
    <property type="nucleotide sequence ID" value="XM_021995327.2"/>
</dbReference>
<dbReference type="Proteomes" id="UP000813463">
    <property type="component" value="Chromosome 5"/>
</dbReference>
<dbReference type="GO" id="GO:0005778">
    <property type="term" value="C:peroxisomal membrane"/>
    <property type="evidence" value="ECO:0000318"/>
    <property type="project" value="GO_Central"/>
</dbReference>
<protein>
    <submittedName>
        <fullName evidence="2">Peroxisome biogenesis protein 3-2</fullName>
    </submittedName>
</protein>
<dbReference type="KEGG" id="soe:110790551"/>
<reference evidence="2" key="2">
    <citation type="submission" date="2025-08" db="UniProtKB">
        <authorList>
            <consortium name="RefSeq"/>
        </authorList>
    </citation>
    <scope>IDENTIFICATION</scope>
    <source>
        <tissue evidence="2">Leaf</tissue>
    </source>
</reference>
<dbReference type="OrthoDB" id="45930at2759"/>
<sequence>MNSLRSFWRRHKKKVFVSLGIAGSGYFLYKLYNAHKRRLAELEFELAVQRENDESIKAQMQEHFQTIQKIADTTTLPRAMNFLSIRINEELNLSMLTERLKQGKDVLTRPEKLELWDKLKVLSFTKLVSSLWSVTMLSLFVKIQVNILGRHLYIDIARCQENSPLPEEASLMDQDDEQNFLARADFLASHGLPALVFNMQVAAAEVLKSKQLSDVFDSSILHETIVQILDTFMSMGRPCHWNEFLMPADAKLPSLTPSLSSNDLILSDVPKFDQLMTETYTVLSSDEFTNVVDVSLKTVVSATVEGIFVDQSGAGAGTPSSGVALVKLMPRVAQMSQLLVDEPTTNQFVQTIKNIQDVELFFTILYANALTV</sequence>
<dbReference type="GeneID" id="110790551"/>
<accession>A0A9R0JXT1</accession>
<gene>
    <name evidence="2" type="primary">LOC110790551</name>
</gene>
<dbReference type="GO" id="GO:0045046">
    <property type="term" value="P:protein import into peroxisome membrane"/>
    <property type="evidence" value="ECO:0000318"/>
    <property type="project" value="GO_Central"/>
</dbReference>
<dbReference type="PANTHER" id="PTHR28080">
    <property type="entry name" value="PEROXISOMAL BIOGENESIS FACTOR 3"/>
    <property type="match status" value="1"/>
</dbReference>
<evidence type="ECO:0000313" key="2">
    <source>
        <dbReference type="RefSeq" id="XP_021851019.1"/>
    </source>
</evidence>
<evidence type="ECO:0000313" key="1">
    <source>
        <dbReference type="Proteomes" id="UP000813463"/>
    </source>
</evidence>
<keyword evidence="1" id="KW-1185">Reference proteome</keyword>
<organism evidence="1 2">
    <name type="scientific">Spinacia oleracea</name>
    <name type="common">Spinach</name>
    <dbReference type="NCBI Taxonomy" id="3562"/>
    <lineage>
        <taxon>Eukaryota</taxon>
        <taxon>Viridiplantae</taxon>
        <taxon>Streptophyta</taxon>
        <taxon>Embryophyta</taxon>
        <taxon>Tracheophyta</taxon>
        <taxon>Spermatophyta</taxon>
        <taxon>Magnoliopsida</taxon>
        <taxon>eudicotyledons</taxon>
        <taxon>Gunneridae</taxon>
        <taxon>Pentapetalae</taxon>
        <taxon>Caryophyllales</taxon>
        <taxon>Chenopodiaceae</taxon>
        <taxon>Chenopodioideae</taxon>
        <taxon>Anserineae</taxon>
        <taxon>Spinacia</taxon>
    </lineage>
</organism>
<dbReference type="GO" id="GO:0030674">
    <property type="term" value="F:protein-macromolecule adaptor activity"/>
    <property type="evidence" value="ECO:0000318"/>
    <property type="project" value="GO_Central"/>
</dbReference>
<proteinExistence type="predicted"/>